<name>A0ABS9D1L5_9ALTE</name>
<evidence type="ECO:0000313" key="2">
    <source>
        <dbReference type="EMBL" id="MCF2946630.1"/>
    </source>
</evidence>
<protein>
    <recommendedName>
        <fullName evidence="4">PEP-CTERM protein-sorting domain-containing protein</fullName>
    </recommendedName>
</protein>
<sequence length="205" mass="22532">MFKKAFACLILVCASQVSVASFITHNGYTLDTDTNIVSDGTLEWLQWDETLGQFAASAIGSFAGWRLASSRDMISLFSDFGFDWNLSTPVIESNVINFVSLFGDTQSGARKSSAALFSADFINNGLANVFESYETGLFRKRTIDVGYVLDPINLLNFPWFNKEDFGVALVRDVEDVPVPASLSILLFGLAGVLLRSKRHAYTNPS</sequence>
<keyword evidence="3" id="KW-1185">Reference proteome</keyword>
<feature type="signal peptide" evidence="1">
    <location>
        <begin position="1"/>
        <end position="19"/>
    </location>
</feature>
<keyword evidence="1" id="KW-0732">Signal</keyword>
<feature type="chain" id="PRO_5046112587" description="PEP-CTERM protein-sorting domain-containing protein" evidence="1">
    <location>
        <begin position="20"/>
        <end position="205"/>
    </location>
</feature>
<dbReference type="Proteomes" id="UP001521137">
    <property type="component" value="Unassembled WGS sequence"/>
</dbReference>
<dbReference type="RefSeq" id="WP_235310157.1">
    <property type="nucleotide sequence ID" value="NZ_JAKGAS010000001.1"/>
</dbReference>
<dbReference type="EMBL" id="JAKGAS010000001">
    <property type="protein sequence ID" value="MCF2946630.1"/>
    <property type="molecule type" value="Genomic_DNA"/>
</dbReference>
<proteinExistence type="predicted"/>
<evidence type="ECO:0008006" key="4">
    <source>
        <dbReference type="Google" id="ProtNLM"/>
    </source>
</evidence>
<reference evidence="2 3" key="1">
    <citation type="submission" date="2022-01" db="EMBL/GenBank/DDBJ databases">
        <title>Paraglaciecola sp. G1-23.</title>
        <authorList>
            <person name="Jin M.S."/>
            <person name="Han D.M."/>
            <person name="Kim H.M."/>
            <person name="Jeon C.O."/>
        </authorList>
    </citation>
    <scope>NUCLEOTIDE SEQUENCE [LARGE SCALE GENOMIC DNA]</scope>
    <source>
        <strain evidence="2 3">G1-23</strain>
    </source>
</reference>
<gene>
    <name evidence="2" type="ORF">L0668_00795</name>
</gene>
<evidence type="ECO:0000313" key="3">
    <source>
        <dbReference type="Proteomes" id="UP001521137"/>
    </source>
</evidence>
<comment type="caution">
    <text evidence="2">The sequence shown here is derived from an EMBL/GenBank/DDBJ whole genome shotgun (WGS) entry which is preliminary data.</text>
</comment>
<evidence type="ECO:0000256" key="1">
    <source>
        <dbReference type="SAM" id="SignalP"/>
    </source>
</evidence>
<organism evidence="2 3">
    <name type="scientific">Paraglaciecola algarum</name>
    <dbReference type="NCBI Taxonomy" id="3050085"/>
    <lineage>
        <taxon>Bacteria</taxon>
        <taxon>Pseudomonadati</taxon>
        <taxon>Pseudomonadota</taxon>
        <taxon>Gammaproteobacteria</taxon>
        <taxon>Alteromonadales</taxon>
        <taxon>Alteromonadaceae</taxon>
        <taxon>Paraglaciecola</taxon>
    </lineage>
</organism>
<accession>A0ABS9D1L5</accession>